<dbReference type="EMBL" id="FOWD01000010">
    <property type="protein sequence ID" value="SFO13503.1"/>
    <property type="molecule type" value="Genomic_DNA"/>
</dbReference>
<evidence type="ECO:0000259" key="1">
    <source>
        <dbReference type="PROSITE" id="PS50846"/>
    </source>
</evidence>
<evidence type="ECO:0000313" key="3">
    <source>
        <dbReference type="Proteomes" id="UP000198806"/>
    </source>
</evidence>
<keyword evidence="3" id="KW-1185">Reference proteome</keyword>
<dbReference type="Proteomes" id="UP000198806">
    <property type="component" value="Unassembled WGS sequence"/>
</dbReference>
<reference evidence="2 3" key="1">
    <citation type="submission" date="2016-10" db="EMBL/GenBank/DDBJ databases">
        <authorList>
            <person name="de Groot N.N."/>
        </authorList>
    </citation>
    <scope>NUCLEOTIDE SEQUENCE [LARGE SCALE GENOMIC DNA]</scope>
    <source>
        <strain evidence="2 3">DSM 1283</strain>
    </source>
</reference>
<protein>
    <submittedName>
        <fullName evidence="2">Copper chaperone CopZ</fullName>
    </submittedName>
</protein>
<dbReference type="RefSeq" id="WP_091685797.1">
    <property type="nucleotide sequence ID" value="NZ_BAABFM010000061.1"/>
</dbReference>
<accession>A0A1I5EQ59</accession>
<sequence length="67" mass="7507">MNRIHYNVSGLLNNSIKTQVKNVLSEIDGVHKINVDLGRGSIEVGYNDSTNENEIRNSIEHVGCRIE</sequence>
<dbReference type="AlphaFoldDB" id="A0A1I5EQ59"/>
<feature type="domain" description="HMA" evidence="1">
    <location>
        <begin position="2"/>
        <end position="67"/>
    </location>
</feature>
<name>A0A1I5EQ59_9FIRM</name>
<dbReference type="STRING" id="1527.SAMN04489757_11071"/>
<dbReference type="OrthoDB" id="1913655at2"/>
<dbReference type="Gene3D" id="3.30.70.100">
    <property type="match status" value="1"/>
</dbReference>
<dbReference type="GO" id="GO:0046872">
    <property type="term" value="F:metal ion binding"/>
    <property type="evidence" value="ECO:0007669"/>
    <property type="project" value="InterPro"/>
</dbReference>
<organism evidence="2 3">
    <name type="scientific">Anaerocolumna aminovalerica</name>
    <dbReference type="NCBI Taxonomy" id="1527"/>
    <lineage>
        <taxon>Bacteria</taxon>
        <taxon>Bacillati</taxon>
        <taxon>Bacillota</taxon>
        <taxon>Clostridia</taxon>
        <taxon>Lachnospirales</taxon>
        <taxon>Lachnospiraceae</taxon>
        <taxon>Anaerocolumna</taxon>
    </lineage>
</organism>
<proteinExistence type="predicted"/>
<dbReference type="InterPro" id="IPR006121">
    <property type="entry name" value="HMA_dom"/>
</dbReference>
<gene>
    <name evidence="2" type="ORF">SAMN04489757_11071</name>
</gene>
<dbReference type="Pfam" id="PF00403">
    <property type="entry name" value="HMA"/>
    <property type="match status" value="1"/>
</dbReference>
<dbReference type="CDD" id="cd00371">
    <property type="entry name" value="HMA"/>
    <property type="match status" value="1"/>
</dbReference>
<dbReference type="SUPFAM" id="SSF55008">
    <property type="entry name" value="HMA, heavy metal-associated domain"/>
    <property type="match status" value="1"/>
</dbReference>
<evidence type="ECO:0000313" key="2">
    <source>
        <dbReference type="EMBL" id="SFO13503.1"/>
    </source>
</evidence>
<dbReference type="InterPro" id="IPR036163">
    <property type="entry name" value="HMA_dom_sf"/>
</dbReference>
<dbReference type="PROSITE" id="PS50846">
    <property type="entry name" value="HMA_2"/>
    <property type="match status" value="1"/>
</dbReference>